<dbReference type="SUPFAM" id="SSF56104">
    <property type="entry name" value="SAICAR synthase-like"/>
    <property type="match status" value="1"/>
</dbReference>
<dbReference type="Gene3D" id="3.30.800.10">
    <property type="entry name" value="Phosphatidylinositol Phosphate Kinase II Beta"/>
    <property type="match status" value="1"/>
</dbReference>
<dbReference type="Gene3D" id="3.30.810.10">
    <property type="entry name" value="2-Layer Sandwich"/>
    <property type="match status" value="1"/>
</dbReference>
<name>A0ABR1KFJ2_9PEZI</name>
<keyword evidence="5" id="KW-1185">Reference proteome</keyword>
<gene>
    <name evidence="4" type="ORF">IWZ03DRAFT_241711</name>
</gene>
<comment type="caution">
    <text evidence="4">The sequence shown here is derived from an EMBL/GenBank/DDBJ whole genome shotgun (WGS) entry which is preliminary data.</text>
</comment>
<reference evidence="4 5" key="1">
    <citation type="submission" date="2024-04" db="EMBL/GenBank/DDBJ databases">
        <title>Phyllosticta paracitricarpa is synonymous to the EU quarantine fungus P. citricarpa based on phylogenomic analyses.</title>
        <authorList>
            <consortium name="Lawrence Berkeley National Laboratory"/>
            <person name="Van Ingen-Buijs V.A."/>
            <person name="Van Westerhoven A.C."/>
            <person name="Haridas S."/>
            <person name="Skiadas P."/>
            <person name="Martin F."/>
            <person name="Groenewald J.Z."/>
            <person name="Crous P.W."/>
            <person name="Seidl M.F."/>
        </authorList>
    </citation>
    <scope>NUCLEOTIDE SEQUENCE [LARGE SCALE GENOMIC DNA]</scope>
    <source>
        <strain evidence="4 5">CBS 123371</strain>
    </source>
</reference>
<dbReference type="SMART" id="SM00330">
    <property type="entry name" value="PIPKc"/>
    <property type="match status" value="1"/>
</dbReference>
<dbReference type="InterPro" id="IPR023610">
    <property type="entry name" value="PInositol-4/5-P-5/4-kinase"/>
</dbReference>
<keyword evidence="1" id="KW-0067">ATP-binding</keyword>
<dbReference type="EMBL" id="JBBPHU010000009">
    <property type="protein sequence ID" value="KAK7513805.1"/>
    <property type="molecule type" value="Genomic_DNA"/>
</dbReference>
<protein>
    <recommendedName>
        <fullName evidence="3">PIPK domain-containing protein</fullName>
    </recommendedName>
</protein>
<keyword evidence="2" id="KW-0472">Membrane</keyword>
<evidence type="ECO:0000256" key="2">
    <source>
        <dbReference type="SAM" id="Phobius"/>
    </source>
</evidence>
<proteinExistence type="predicted"/>
<keyword evidence="1" id="KW-0418">Kinase</keyword>
<keyword evidence="1" id="KW-0808">Transferase</keyword>
<dbReference type="PANTHER" id="PTHR23086">
    <property type="entry name" value="PHOSPHATIDYLINOSITOL-4-PHOSPHATE 5-KINASE"/>
    <property type="match status" value="1"/>
</dbReference>
<keyword evidence="1" id="KW-0547">Nucleotide-binding</keyword>
<evidence type="ECO:0000313" key="5">
    <source>
        <dbReference type="Proteomes" id="UP001363622"/>
    </source>
</evidence>
<dbReference type="Pfam" id="PF01504">
    <property type="entry name" value="PIP5K"/>
    <property type="match status" value="1"/>
</dbReference>
<organism evidence="4 5">
    <name type="scientific">Phyllosticta citriasiana</name>
    <dbReference type="NCBI Taxonomy" id="595635"/>
    <lineage>
        <taxon>Eukaryota</taxon>
        <taxon>Fungi</taxon>
        <taxon>Dikarya</taxon>
        <taxon>Ascomycota</taxon>
        <taxon>Pezizomycotina</taxon>
        <taxon>Dothideomycetes</taxon>
        <taxon>Dothideomycetes incertae sedis</taxon>
        <taxon>Botryosphaeriales</taxon>
        <taxon>Phyllostictaceae</taxon>
        <taxon>Phyllosticta</taxon>
    </lineage>
</organism>
<feature type="transmembrane region" description="Helical" evidence="2">
    <location>
        <begin position="27"/>
        <end position="45"/>
    </location>
</feature>
<feature type="domain" description="PIPK" evidence="3">
    <location>
        <begin position="1"/>
        <end position="339"/>
    </location>
</feature>
<keyword evidence="2" id="KW-0812">Transmembrane</keyword>
<evidence type="ECO:0000313" key="4">
    <source>
        <dbReference type="EMBL" id="KAK7513805.1"/>
    </source>
</evidence>
<dbReference type="Proteomes" id="UP001363622">
    <property type="component" value="Unassembled WGS sequence"/>
</dbReference>
<dbReference type="PANTHER" id="PTHR23086:SF126">
    <property type="entry name" value="PIPK DOMAIN-CONTAINING PROTEIN"/>
    <property type="match status" value="1"/>
</dbReference>
<dbReference type="InterPro" id="IPR002498">
    <property type="entry name" value="PInositol-4-P-4/5-kinase_core"/>
</dbReference>
<dbReference type="InterPro" id="IPR027483">
    <property type="entry name" value="PInositol-4-P-4/5-kinase_C_sf"/>
</dbReference>
<dbReference type="PROSITE" id="PS51455">
    <property type="entry name" value="PIPK"/>
    <property type="match status" value="1"/>
</dbReference>
<evidence type="ECO:0000259" key="3">
    <source>
        <dbReference type="PROSITE" id="PS51455"/>
    </source>
</evidence>
<keyword evidence="2" id="KW-1133">Transmembrane helix</keyword>
<evidence type="ECO:0000256" key="1">
    <source>
        <dbReference type="PROSITE-ProRule" id="PRU00781"/>
    </source>
</evidence>
<dbReference type="InterPro" id="IPR027484">
    <property type="entry name" value="PInositol-4-P-5-kinase_N"/>
</dbReference>
<sequence>MGFRDARISRSILRAIFHQTNPKDATLVGRILAFFSFLQLVLIKFRPRVFDHLRKDVWKLDEDEYRESFRSADKSGSLKPVGDLGYSGSTFFTTPNSKFLIKSLPRAFEYEFFMKDLCDKYVEHMTNNPNSLLVRITDFLETIGPAIGSLIGTAPAHHVVMENVLHGKETDDRQDKWETYDLKPPSYFYPERDIAGGRLAPDSVKERLVDHFPDKMRLSPHDRDELIKLLEADTALLRSANAVDYSLFLVRYPAKPAREIPVPAADACSWRNGIPSQDGKWVYRAVVLDFFWAKHKTQPKLMTKLIKTFNFFAHKGPMSITTTPDEYRSRFLEMVKGYVEASE</sequence>
<accession>A0ABR1KFJ2</accession>